<dbReference type="EMBL" id="NGAF01000020">
    <property type="protein sequence ID" value="OXR41427.1"/>
    <property type="molecule type" value="Genomic_DNA"/>
</dbReference>
<dbReference type="InterPro" id="IPR027417">
    <property type="entry name" value="P-loop_NTPase"/>
</dbReference>
<sequence>MGQEQGEAAPRLRELVSARLQADPAVSPEVAQTVLAALGESAEQSDAGPRSGVFLSAIRVRGFRGIGGEAVLRIAPGPGLTLVVGRNGSGKSSFAEAAELALTGVNRRWEGRSAVWRDGWRNMHCDKPPRIAVDLVAQERGPFTITRTWAEGDELSAGSWTERENDSDSADFRPEDWARALELYRPFLSYSELGAVVDGRPSDLFDALHRLLGLDDVSAALDRTRTRRIELERAAKQSRDGRQALLDELLTVADERAERVADMLRAPAPDLSAVAHELAGARHDPGGVAALQAVARLRIPASAQVESAAEAVERGTADLLELATGDLDAELRVVDLLRGARAHAEDGECLCPVCGHGRLDAQWQREATARIEAVERRAAVLTTARAALGEAIAAARALIEPVPPELESTIAAPNIDPADARRAWTTWSALLEVDAGATLAARMRGAHAELAVRLEVLQRAVHKELDRIDAVWTPLVPRIATWLHEARLVAAADAELRTVRRAEDWLKSAAAGLRDERLAPLAEHARRIWGGLRQRSNVDLGAIRLQGNAGASRKVLLDVTVDDSGAAALGVMSQGELHALGLALFLPRATVAESPFGFVMIDDPVQAMDPAKVDGLARVLAAVARSGRQVIVFTHDERLAEAVRRLRLDATVLDVQRREHSRVEVRAVEDPVQRYLGDARALLRTRQLPEAIATELVITCCRSAIEAAALARARRDLLAAGVDHREVQRRVDRARTTWETVALAVFGVPDRVDELNDYLDREAPWARAVVRDATAGAHIRIQRRSGDLISGTKRFVTWLNP</sequence>
<dbReference type="RefSeq" id="WP_223273817.1">
    <property type="nucleotide sequence ID" value="NZ_NGAF01000020.1"/>
</dbReference>
<dbReference type="PANTHER" id="PTHR32114:SF2">
    <property type="entry name" value="ABC TRANSPORTER ABCH.3"/>
    <property type="match status" value="1"/>
</dbReference>
<evidence type="ECO:0000313" key="7">
    <source>
        <dbReference type="Proteomes" id="UP000215506"/>
    </source>
</evidence>
<dbReference type="Pfam" id="PF13304">
    <property type="entry name" value="AAA_21"/>
    <property type="match status" value="1"/>
</dbReference>
<comment type="similarity">
    <text evidence="1">Belongs to the SMC family. SbcC subfamily.</text>
</comment>
<feature type="domain" description="Rad50/SbcC-type AAA" evidence="5">
    <location>
        <begin position="58"/>
        <end position="112"/>
    </location>
</feature>
<evidence type="ECO:0000256" key="1">
    <source>
        <dbReference type="ARBA" id="ARBA00006930"/>
    </source>
</evidence>
<reference evidence="6 7" key="1">
    <citation type="submission" date="2017-07" db="EMBL/GenBank/DDBJ databases">
        <title>First draft Genome Sequence of Nocardia cerradoensis isolated from human infection.</title>
        <authorList>
            <person name="Carrasco G."/>
        </authorList>
    </citation>
    <scope>NUCLEOTIDE SEQUENCE [LARGE SCALE GENOMIC DNA]</scope>
    <source>
        <strain evidence="6 7">CNM20130759</strain>
    </source>
</reference>
<dbReference type="GO" id="GO:0006302">
    <property type="term" value="P:double-strand break repair"/>
    <property type="evidence" value="ECO:0007669"/>
    <property type="project" value="InterPro"/>
</dbReference>
<organism evidence="6 7">
    <name type="scientific">Nocardia cerradoensis</name>
    <dbReference type="NCBI Taxonomy" id="85688"/>
    <lineage>
        <taxon>Bacteria</taxon>
        <taxon>Bacillati</taxon>
        <taxon>Actinomycetota</taxon>
        <taxon>Actinomycetes</taxon>
        <taxon>Mycobacteriales</taxon>
        <taxon>Nocardiaceae</taxon>
        <taxon>Nocardia</taxon>
    </lineage>
</organism>
<gene>
    <name evidence="6" type="primary">recF_2</name>
    <name evidence="6" type="ORF">B7C42_06570</name>
</gene>
<dbReference type="Gene3D" id="3.40.50.300">
    <property type="entry name" value="P-loop containing nucleotide triphosphate hydrolases"/>
    <property type="match status" value="2"/>
</dbReference>
<evidence type="ECO:0000256" key="3">
    <source>
        <dbReference type="ARBA" id="ARBA00013368"/>
    </source>
</evidence>
<dbReference type="Proteomes" id="UP000215506">
    <property type="component" value="Unassembled WGS sequence"/>
</dbReference>
<dbReference type="InterPro" id="IPR038729">
    <property type="entry name" value="Rad50/SbcC_AAA"/>
</dbReference>
<accession>A0A231GXT2</accession>
<evidence type="ECO:0000313" key="6">
    <source>
        <dbReference type="EMBL" id="OXR41427.1"/>
    </source>
</evidence>
<evidence type="ECO:0000256" key="2">
    <source>
        <dbReference type="ARBA" id="ARBA00011322"/>
    </source>
</evidence>
<evidence type="ECO:0000259" key="5">
    <source>
        <dbReference type="Pfam" id="PF13476"/>
    </source>
</evidence>
<comment type="caution">
    <text evidence="6">The sequence shown here is derived from an EMBL/GenBank/DDBJ whole genome shotgun (WGS) entry which is preliminary data.</text>
</comment>
<evidence type="ECO:0000259" key="4">
    <source>
        <dbReference type="Pfam" id="PF13304"/>
    </source>
</evidence>
<proteinExistence type="inferred from homology"/>
<dbReference type="InterPro" id="IPR003959">
    <property type="entry name" value="ATPase_AAA_core"/>
</dbReference>
<keyword evidence="7" id="KW-1185">Reference proteome</keyword>
<dbReference type="Pfam" id="PF13476">
    <property type="entry name" value="AAA_23"/>
    <property type="match status" value="1"/>
</dbReference>
<feature type="domain" description="ATPase AAA-type core" evidence="4">
    <location>
        <begin position="482"/>
        <end position="638"/>
    </location>
</feature>
<name>A0A231GXT2_9NOCA</name>
<dbReference type="GO" id="GO:0005524">
    <property type="term" value="F:ATP binding"/>
    <property type="evidence" value="ECO:0007669"/>
    <property type="project" value="InterPro"/>
</dbReference>
<dbReference type="GO" id="GO:0016887">
    <property type="term" value="F:ATP hydrolysis activity"/>
    <property type="evidence" value="ECO:0007669"/>
    <property type="project" value="InterPro"/>
</dbReference>
<dbReference type="AlphaFoldDB" id="A0A231GXT2"/>
<comment type="subunit">
    <text evidence="2">Heterodimer of SbcC and SbcD.</text>
</comment>
<protein>
    <recommendedName>
        <fullName evidence="3">Nuclease SbcCD subunit C</fullName>
    </recommendedName>
</protein>
<dbReference type="SUPFAM" id="SSF52540">
    <property type="entry name" value="P-loop containing nucleoside triphosphate hydrolases"/>
    <property type="match status" value="1"/>
</dbReference>
<dbReference type="PANTHER" id="PTHR32114">
    <property type="entry name" value="ABC TRANSPORTER ABCH.3"/>
    <property type="match status" value="1"/>
</dbReference>